<name>A0A841TXY3_9BACL</name>
<comment type="caution">
    <text evidence="2">The sequence shown here is derived from an EMBL/GenBank/DDBJ whole genome shotgun (WGS) entry which is preliminary data.</text>
</comment>
<sequence>MWKIAEDNIVVAFMNIDCDYSIPTNLHHDRVETFGKIVSVRTRDGGRTWEAPSVIADNARLNDELHYGRMHSFEEGFDFSDPNTLLECWCTPNSAVDDAKAWVKMSRDGGATWSEAVMLPDCDIPRYQGRPSYIVRPDGVVLLFLTARPKSNLHDRPVVFASFDDGRNWSLISLMPLSQEYRVICPSPVILKDGTILVAVRCKPSMVAAWDELYASDDGGLTWRFVSRINDHGDTVHLTLMADGRLFAVYGYRRPPFGIRARVSEDNGRTWGPEMILRDDGGSNDLGYPRAVEVRPGEILATYYFNDKSDPIQQKGGGVRYIGGTILKI</sequence>
<keyword evidence="3" id="KW-1185">Reference proteome</keyword>
<evidence type="ECO:0000259" key="1">
    <source>
        <dbReference type="Pfam" id="PF13088"/>
    </source>
</evidence>
<gene>
    <name evidence="2" type="ORF">H7B90_03720</name>
</gene>
<dbReference type="Proteomes" id="UP000553776">
    <property type="component" value="Unassembled WGS sequence"/>
</dbReference>
<feature type="domain" description="Sialidase" evidence="1">
    <location>
        <begin position="98"/>
        <end position="274"/>
    </location>
</feature>
<dbReference type="Pfam" id="PF13088">
    <property type="entry name" value="BNR_2"/>
    <property type="match status" value="1"/>
</dbReference>
<dbReference type="InterPro" id="IPR036278">
    <property type="entry name" value="Sialidase_sf"/>
</dbReference>
<evidence type="ECO:0000313" key="3">
    <source>
        <dbReference type="Proteomes" id="UP000553776"/>
    </source>
</evidence>
<dbReference type="SUPFAM" id="SSF50939">
    <property type="entry name" value="Sialidases"/>
    <property type="match status" value="1"/>
</dbReference>
<evidence type="ECO:0000313" key="2">
    <source>
        <dbReference type="EMBL" id="MBB6690504.1"/>
    </source>
</evidence>
<dbReference type="InterPro" id="IPR011040">
    <property type="entry name" value="Sialidase"/>
</dbReference>
<protein>
    <submittedName>
        <fullName evidence="2">Exo-alpha-sialidase</fullName>
    </submittedName>
</protein>
<dbReference type="EMBL" id="JACJVR010000011">
    <property type="protein sequence ID" value="MBB6690504.1"/>
    <property type="molecule type" value="Genomic_DNA"/>
</dbReference>
<dbReference type="AlphaFoldDB" id="A0A841TXY3"/>
<reference evidence="2 3" key="1">
    <citation type="submission" date="2020-08" db="EMBL/GenBank/DDBJ databases">
        <title>Cohnella phylogeny.</title>
        <authorList>
            <person name="Dunlap C."/>
        </authorList>
    </citation>
    <scope>NUCLEOTIDE SEQUENCE [LARGE SCALE GENOMIC DNA]</scope>
    <source>
        <strain evidence="2 3">DSM 25239</strain>
    </source>
</reference>
<proteinExistence type="predicted"/>
<dbReference type="Gene3D" id="2.120.10.10">
    <property type="match status" value="1"/>
</dbReference>
<organism evidence="2 3">
    <name type="scientific">Cohnella xylanilytica</name>
    <dbReference type="NCBI Taxonomy" id="557555"/>
    <lineage>
        <taxon>Bacteria</taxon>
        <taxon>Bacillati</taxon>
        <taxon>Bacillota</taxon>
        <taxon>Bacilli</taxon>
        <taxon>Bacillales</taxon>
        <taxon>Paenibacillaceae</taxon>
        <taxon>Cohnella</taxon>
    </lineage>
</organism>
<accession>A0A841TXY3</accession>
<dbReference type="PANTHER" id="PTHR43752:SF2">
    <property type="entry name" value="BNR_ASP-BOX REPEAT FAMILY PROTEIN"/>
    <property type="match status" value="1"/>
</dbReference>
<dbReference type="CDD" id="cd15482">
    <property type="entry name" value="Sialidase_non-viral"/>
    <property type="match status" value="1"/>
</dbReference>
<dbReference type="PANTHER" id="PTHR43752">
    <property type="entry name" value="BNR/ASP-BOX REPEAT FAMILY PROTEIN"/>
    <property type="match status" value="1"/>
</dbReference>